<dbReference type="EMBL" id="WXYO01000003">
    <property type="protein sequence ID" value="NAS12110.1"/>
    <property type="molecule type" value="Genomic_DNA"/>
</dbReference>
<dbReference type="HAMAP" id="MF_00434">
    <property type="entry name" value="Pterin_4_alpha"/>
    <property type="match status" value="1"/>
</dbReference>
<dbReference type="InterPro" id="IPR036428">
    <property type="entry name" value="PCD_sf"/>
</dbReference>
<evidence type="ECO:0000256" key="1">
    <source>
        <dbReference type="ARBA" id="ARBA00001554"/>
    </source>
</evidence>
<dbReference type="Pfam" id="PF01329">
    <property type="entry name" value="Pterin_4a"/>
    <property type="match status" value="1"/>
</dbReference>
<evidence type="ECO:0000256" key="4">
    <source>
        <dbReference type="HAMAP-Rule" id="MF_00434"/>
    </source>
</evidence>
<dbReference type="NCBIfam" id="NF002017">
    <property type="entry name" value="PRK00823.1-2"/>
    <property type="match status" value="1"/>
</dbReference>
<dbReference type="SUPFAM" id="SSF55248">
    <property type="entry name" value="PCD-like"/>
    <property type="match status" value="1"/>
</dbReference>
<accession>A0A6L9EBK8</accession>
<sequence length="99" mass="11461">MEKLSERTIQERLDKLEGWEYVDGAIETTYQFGNFREAFSAMTLLSFECEIQGHHPDWTNVYNRLTIRLNTHDVGGVTEKDFTLAHSIEELVQEAGRPV</sequence>
<name>A0A6L9EBK8_9FLAO</name>
<dbReference type="GO" id="GO:0006729">
    <property type="term" value="P:tetrahydrobiopterin biosynthetic process"/>
    <property type="evidence" value="ECO:0007669"/>
    <property type="project" value="InterPro"/>
</dbReference>
<dbReference type="AlphaFoldDB" id="A0A6L9EBK8"/>
<gene>
    <name evidence="5" type="ORF">GTQ38_08870</name>
</gene>
<dbReference type="InterPro" id="IPR001533">
    <property type="entry name" value="Pterin_deHydtase"/>
</dbReference>
<dbReference type="EC" id="4.2.1.96" evidence="4"/>
<comment type="catalytic activity">
    <reaction evidence="1 4">
        <text>(4aS,6R)-4a-hydroxy-L-erythro-5,6,7,8-tetrahydrobiopterin = (6R)-L-erythro-6,7-dihydrobiopterin + H2O</text>
        <dbReference type="Rhea" id="RHEA:11920"/>
        <dbReference type="ChEBI" id="CHEBI:15377"/>
        <dbReference type="ChEBI" id="CHEBI:15642"/>
        <dbReference type="ChEBI" id="CHEBI:43120"/>
        <dbReference type="EC" id="4.2.1.96"/>
    </reaction>
</comment>
<organism evidence="5 6">
    <name type="scientific">Poritiphilus flavus</name>
    <dbReference type="NCBI Taxonomy" id="2697053"/>
    <lineage>
        <taxon>Bacteria</taxon>
        <taxon>Pseudomonadati</taxon>
        <taxon>Bacteroidota</taxon>
        <taxon>Flavobacteriia</taxon>
        <taxon>Flavobacteriales</taxon>
        <taxon>Flavobacteriaceae</taxon>
        <taxon>Poritiphilus</taxon>
    </lineage>
</organism>
<evidence type="ECO:0000313" key="6">
    <source>
        <dbReference type="Proteomes" id="UP000475249"/>
    </source>
</evidence>
<proteinExistence type="inferred from homology"/>
<dbReference type="Proteomes" id="UP000475249">
    <property type="component" value="Unassembled WGS sequence"/>
</dbReference>
<dbReference type="RefSeq" id="WP_161435136.1">
    <property type="nucleotide sequence ID" value="NZ_WXYO01000003.1"/>
</dbReference>
<protein>
    <recommendedName>
        <fullName evidence="4">Putative pterin-4-alpha-carbinolamine dehydratase</fullName>
        <shortName evidence="4">PHS</shortName>
        <ecNumber evidence="4">4.2.1.96</ecNumber>
    </recommendedName>
    <alternativeName>
        <fullName evidence="4">4-alpha-hydroxy-tetrahydropterin dehydratase</fullName>
    </alternativeName>
    <alternativeName>
        <fullName evidence="4">Pterin carbinolamine dehydratase</fullName>
        <shortName evidence="4">PCD</shortName>
    </alternativeName>
</protein>
<evidence type="ECO:0000313" key="5">
    <source>
        <dbReference type="EMBL" id="NAS12110.1"/>
    </source>
</evidence>
<dbReference type="Gene3D" id="3.30.1360.20">
    <property type="entry name" value="Transcriptional coactivator/pterin dehydratase"/>
    <property type="match status" value="1"/>
</dbReference>
<keyword evidence="6" id="KW-1185">Reference proteome</keyword>
<dbReference type="PANTHER" id="PTHR12599">
    <property type="entry name" value="PTERIN-4-ALPHA-CARBINOLAMINE DEHYDRATASE"/>
    <property type="match status" value="1"/>
</dbReference>
<keyword evidence="3 4" id="KW-0456">Lyase</keyword>
<comment type="similarity">
    <text evidence="2 4">Belongs to the pterin-4-alpha-carbinolamine dehydratase family.</text>
</comment>
<comment type="caution">
    <text evidence="5">The sequence shown here is derived from an EMBL/GenBank/DDBJ whole genome shotgun (WGS) entry which is preliminary data.</text>
</comment>
<evidence type="ECO:0000256" key="3">
    <source>
        <dbReference type="ARBA" id="ARBA00023239"/>
    </source>
</evidence>
<dbReference type="GO" id="GO:0008124">
    <property type="term" value="F:4-alpha-hydroxytetrahydrobiopterin dehydratase activity"/>
    <property type="evidence" value="ECO:0007669"/>
    <property type="project" value="UniProtKB-UniRule"/>
</dbReference>
<evidence type="ECO:0000256" key="2">
    <source>
        <dbReference type="ARBA" id="ARBA00006472"/>
    </source>
</evidence>
<dbReference type="PANTHER" id="PTHR12599:SF0">
    <property type="entry name" value="PTERIN-4-ALPHA-CARBINOLAMINE DEHYDRATASE"/>
    <property type="match status" value="1"/>
</dbReference>
<reference evidence="5 6" key="1">
    <citation type="submission" date="2020-01" db="EMBL/GenBank/DDBJ databases">
        <title>Bacteria diversity of Porities sp.</title>
        <authorList>
            <person name="Wang G."/>
        </authorList>
    </citation>
    <scope>NUCLEOTIDE SEQUENCE [LARGE SCALE GENOMIC DNA]</scope>
    <source>
        <strain evidence="5 6">R33</strain>
    </source>
</reference>
<dbReference type="NCBIfam" id="NF002018">
    <property type="entry name" value="PRK00823.1-3"/>
    <property type="match status" value="1"/>
</dbReference>